<dbReference type="EMBL" id="MPUH01000684">
    <property type="protein sequence ID" value="OMJ75550.1"/>
    <property type="molecule type" value="Genomic_DNA"/>
</dbReference>
<gene>
    <name evidence="1" type="ORF">SteCoe_25284</name>
</gene>
<sequence length="579" mass="67184">MAEPVDKDRILDELKSIKQTLSPVMSLLQDFKELKIRNRLSPESNVSVLNLLCTNIKDDIIKEVNVLNTVSKKSISDLENSMNNEFKEVYMKFEGFQTNLLNIDGLITQLNDNITSMRGHLNNFYDKLDKFRKELDEKAQTDDMNDIRQKCKLFAMKQDFDELRLDVYDKAELNFVDKIDKRVINLESRMKNFIEINIIDDIKTELRNQSEAYIDLNCLLKNDFGSFKDSYVSARQKAEEDFKNLVHKIDTSKKNLKDSITEVSTRLAKCPWKRDIDKLDYAISLCAKSAQLKNHEETIIPMIEKFTDQVNECIRDVGKFEIIVRRYDEILLEKASKDDIKFLKERLPFYVTIEKFRDEGNRVEEKFRWSQGEIESLHMGIKNLDGITLGLTARCDYLKKEQKDISGLICLIEDIQETLKIKADKIDFHKLIDITTSKESYDRLLSKVEIIQKQIELNSILNLTLCRTLINNGELSSSLIKKRQDLYKKFGGLVSWIKGELPHFKSTTPFRATPTPTLKAELYLYKEDSAKMLNKTASNSRNNTSSIKMRSKRYMAKLESASLDLKDGSVIDALNIRAM</sequence>
<reference evidence="1 2" key="1">
    <citation type="submission" date="2016-11" db="EMBL/GenBank/DDBJ databases">
        <title>The macronuclear genome of Stentor coeruleus: a giant cell with tiny introns.</title>
        <authorList>
            <person name="Slabodnick M."/>
            <person name="Ruby J.G."/>
            <person name="Reiff S.B."/>
            <person name="Swart E.C."/>
            <person name="Gosai S."/>
            <person name="Prabakaran S."/>
            <person name="Witkowska E."/>
            <person name="Larue G.E."/>
            <person name="Fisher S."/>
            <person name="Freeman R.M."/>
            <person name="Gunawardena J."/>
            <person name="Chu W."/>
            <person name="Stover N.A."/>
            <person name="Gregory B.D."/>
            <person name="Nowacki M."/>
            <person name="Derisi J."/>
            <person name="Roy S.W."/>
            <person name="Marshall W.F."/>
            <person name="Sood P."/>
        </authorList>
    </citation>
    <scope>NUCLEOTIDE SEQUENCE [LARGE SCALE GENOMIC DNA]</scope>
    <source>
        <strain evidence="1">WM001</strain>
    </source>
</reference>
<proteinExistence type="predicted"/>
<accession>A0A1R2BFQ1</accession>
<dbReference type="OrthoDB" id="10686678at2759"/>
<evidence type="ECO:0000313" key="2">
    <source>
        <dbReference type="Proteomes" id="UP000187209"/>
    </source>
</evidence>
<evidence type="ECO:0000313" key="1">
    <source>
        <dbReference type="EMBL" id="OMJ75550.1"/>
    </source>
</evidence>
<name>A0A1R2BFQ1_9CILI</name>
<dbReference type="AlphaFoldDB" id="A0A1R2BFQ1"/>
<protein>
    <submittedName>
        <fullName evidence="1">Uncharacterized protein</fullName>
    </submittedName>
</protein>
<comment type="caution">
    <text evidence="1">The sequence shown here is derived from an EMBL/GenBank/DDBJ whole genome shotgun (WGS) entry which is preliminary data.</text>
</comment>
<organism evidence="1 2">
    <name type="scientific">Stentor coeruleus</name>
    <dbReference type="NCBI Taxonomy" id="5963"/>
    <lineage>
        <taxon>Eukaryota</taxon>
        <taxon>Sar</taxon>
        <taxon>Alveolata</taxon>
        <taxon>Ciliophora</taxon>
        <taxon>Postciliodesmatophora</taxon>
        <taxon>Heterotrichea</taxon>
        <taxon>Heterotrichida</taxon>
        <taxon>Stentoridae</taxon>
        <taxon>Stentor</taxon>
    </lineage>
</organism>
<keyword evidence="2" id="KW-1185">Reference proteome</keyword>
<dbReference type="Proteomes" id="UP000187209">
    <property type="component" value="Unassembled WGS sequence"/>
</dbReference>